<proteinExistence type="predicted"/>
<protein>
    <submittedName>
        <fullName evidence="1">Uncharacterized protein</fullName>
    </submittedName>
</protein>
<dbReference type="Proteomes" id="UP001153332">
    <property type="component" value="Unassembled WGS sequence"/>
</dbReference>
<dbReference type="EMBL" id="JAPUUL010001850">
    <property type="protein sequence ID" value="KAJ8126456.1"/>
    <property type="molecule type" value="Genomic_DNA"/>
</dbReference>
<keyword evidence="2" id="KW-1185">Reference proteome</keyword>
<evidence type="ECO:0000313" key="1">
    <source>
        <dbReference type="EMBL" id="KAJ8126456.1"/>
    </source>
</evidence>
<name>A0ACC2JFZ9_9PEZI</name>
<organism evidence="1 2">
    <name type="scientific">Lasiodiplodia mahajangana</name>
    <dbReference type="NCBI Taxonomy" id="1108764"/>
    <lineage>
        <taxon>Eukaryota</taxon>
        <taxon>Fungi</taxon>
        <taxon>Dikarya</taxon>
        <taxon>Ascomycota</taxon>
        <taxon>Pezizomycotina</taxon>
        <taxon>Dothideomycetes</taxon>
        <taxon>Dothideomycetes incertae sedis</taxon>
        <taxon>Botryosphaeriales</taxon>
        <taxon>Botryosphaeriaceae</taxon>
        <taxon>Lasiodiplodia</taxon>
    </lineage>
</organism>
<accession>A0ACC2JFZ9</accession>
<gene>
    <name evidence="1" type="ORF">O1611_g7183</name>
</gene>
<evidence type="ECO:0000313" key="2">
    <source>
        <dbReference type="Proteomes" id="UP001153332"/>
    </source>
</evidence>
<comment type="caution">
    <text evidence="1">The sequence shown here is derived from an EMBL/GenBank/DDBJ whole genome shotgun (WGS) entry which is preliminary data.</text>
</comment>
<reference evidence="1" key="1">
    <citation type="submission" date="2022-12" db="EMBL/GenBank/DDBJ databases">
        <title>Genome Sequence of Lasiodiplodia mahajangana.</title>
        <authorList>
            <person name="Buettner E."/>
        </authorList>
    </citation>
    <scope>NUCLEOTIDE SEQUENCE</scope>
    <source>
        <strain evidence="1">VT137</strain>
    </source>
</reference>
<sequence>MAAPDHASQRFHDICQHFDTGIPIDNYSRPRLVRFTYDYSLSQQSKDHFLRVFFQAVGLRIDGNESISFEDIRSKFFQFGDHLFDHFFLPLKAFAEKTPQPSPALHSAVQEAQCQNAQQQYIGTGPRLSILRRDCLIRDRHRCVISRKFDFTEAVKRSRILGGPRDDEGELIANDPMEPASLEVAHILPHSLTRVDERGELVRIFHSQSALEILDMFDVGAAELIRGPEIDRPRNALTLTRDFHQCFGDFQVYFEPVLNRDHVYTVGTHISGDFFFRPALPITRELYLTPERTIEPPSRRLLAIHCAISHILHLSGAGEYIDKIYRDMEEHGVQADGSTPLGRLVSLAISEQSSSARIEDPALTAVVYGVLLPHGSNSVGFL</sequence>